<evidence type="ECO:0000256" key="1">
    <source>
        <dbReference type="ARBA" id="ARBA00004173"/>
    </source>
</evidence>
<proteinExistence type="predicted"/>
<organism evidence="7 8">
    <name type="scientific">Sphagnum jensenii</name>
    <dbReference type="NCBI Taxonomy" id="128206"/>
    <lineage>
        <taxon>Eukaryota</taxon>
        <taxon>Viridiplantae</taxon>
        <taxon>Streptophyta</taxon>
        <taxon>Embryophyta</taxon>
        <taxon>Bryophyta</taxon>
        <taxon>Sphagnophytina</taxon>
        <taxon>Sphagnopsida</taxon>
        <taxon>Sphagnales</taxon>
        <taxon>Sphagnaceae</taxon>
        <taxon>Sphagnum</taxon>
    </lineage>
</organism>
<dbReference type="Proteomes" id="UP001497444">
    <property type="component" value="Chromosome 17"/>
</dbReference>
<evidence type="ECO:0000256" key="6">
    <source>
        <dbReference type="ARBA" id="ARBA00023136"/>
    </source>
</evidence>
<dbReference type="PANTHER" id="PTHR48182:SF2">
    <property type="entry name" value="PROTEIN SERAC1"/>
    <property type="match status" value="1"/>
</dbReference>
<keyword evidence="4" id="KW-0256">Endoplasmic reticulum</keyword>
<dbReference type="InterPro" id="IPR052374">
    <property type="entry name" value="SERAC1"/>
</dbReference>
<evidence type="ECO:0000313" key="8">
    <source>
        <dbReference type="Proteomes" id="UP001497444"/>
    </source>
</evidence>
<evidence type="ECO:0000256" key="5">
    <source>
        <dbReference type="ARBA" id="ARBA00023128"/>
    </source>
</evidence>
<dbReference type="EMBL" id="OZ020112">
    <property type="protein sequence ID" value="CAK9265574.1"/>
    <property type="molecule type" value="Genomic_DNA"/>
</dbReference>
<gene>
    <name evidence="7" type="ORF">CSSPJE1EN1_LOCUS11052</name>
</gene>
<dbReference type="PANTHER" id="PTHR48182">
    <property type="entry name" value="PROTEIN SERAC1"/>
    <property type="match status" value="1"/>
</dbReference>
<keyword evidence="5" id="KW-0496">Mitochondrion</keyword>
<keyword evidence="6" id="KW-0472">Membrane</keyword>
<accession>A0ABP0WGI0</accession>
<reference evidence="7" key="1">
    <citation type="submission" date="2024-02" db="EMBL/GenBank/DDBJ databases">
        <authorList>
            <consortium name="ELIXIR-Norway"/>
            <consortium name="Elixir Norway"/>
        </authorList>
    </citation>
    <scope>NUCLEOTIDE SEQUENCE</scope>
</reference>
<evidence type="ECO:0000256" key="4">
    <source>
        <dbReference type="ARBA" id="ARBA00022824"/>
    </source>
</evidence>
<comment type="subcellular location">
    <subcellularLocation>
        <location evidence="2">Endoplasmic reticulum</location>
    </subcellularLocation>
    <subcellularLocation>
        <location evidence="3">Membrane</location>
    </subcellularLocation>
    <subcellularLocation>
        <location evidence="1">Mitochondrion</location>
    </subcellularLocation>
</comment>
<dbReference type="SUPFAM" id="SSF53474">
    <property type="entry name" value="alpha/beta-Hydrolases"/>
    <property type="match status" value="1"/>
</dbReference>
<protein>
    <submittedName>
        <fullName evidence="7">Uncharacterized protein</fullName>
    </submittedName>
</protein>
<name>A0ABP0WGI0_9BRYO</name>
<sequence length="345" mass="39784">MAASSSDWPVHQLWPPSRGKQSTELDVLLFHGLQLTANGTSDAWSSTWTQRGYADVCWPQEWLPFDLGEAVRIFSVSYNAHVVMCPHDHVSEIAHNVFQTLMNSRYEWHHPIVLIGHSFGGLVLKSLVVKLKKESMIQNSTNPFSKATVRCAKVFLRNVRGVAFYAVPHGGSSNFTEYVNKLLRCYNRYHRGIMDNIQPWQRDMEQLSVDFCRIVTENEISIYAFCEGRPMEEVGILVDFSSAQRSAGDNCYKVEDANHMEVCKPPSKEHPSYSLLLQFIITCRKVLTSLRQMNVAYCGKTMTDSCRINCEKSSIWRRLDMSYSLYPLHDRRNERTVTDEYFFIR</sequence>
<evidence type="ECO:0000256" key="3">
    <source>
        <dbReference type="ARBA" id="ARBA00004370"/>
    </source>
</evidence>
<evidence type="ECO:0000313" key="7">
    <source>
        <dbReference type="EMBL" id="CAK9265574.1"/>
    </source>
</evidence>
<dbReference type="InterPro" id="IPR029058">
    <property type="entry name" value="AB_hydrolase_fold"/>
</dbReference>
<keyword evidence="8" id="KW-1185">Reference proteome</keyword>
<dbReference type="Gene3D" id="3.40.50.1820">
    <property type="entry name" value="alpha/beta hydrolase"/>
    <property type="match status" value="1"/>
</dbReference>
<evidence type="ECO:0000256" key="2">
    <source>
        <dbReference type="ARBA" id="ARBA00004240"/>
    </source>
</evidence>